<dbReference type="GO" id="GO:0005506">
    <property type="term" value="F:iron ion binding"/>
    <property type="evidence" value="ECO:0007669"/>
    <property type="project" value="UniProtKB-ARBA"/>
</dbReference>
<accession>A0A5C6DQ39</accession>
<dbReference type="InterPro" id="IPR008775">
    <property type="entry name" value="Phytyl_CoA_dOase-like"/>
</dbReference>
<dbReference type="OrthoDB" id="9791262at2"/>
<dbReference type="SUPFAM" id="SSF51197">
    <property type="entry name" value="Clavaminate synthase-like"/>
    <property type="match status" value="1"/>
</dbReference>
<comment type="cofactor">
    <cofactor evidence="1">
        <name>Fe(2+)</name>
        <dbReference type="ChEBI" id="CHEBI:29033"/>
    </cofactor>
</comment>
<dbReference type="AlphaFoldDB" id="A0A5C6DQ39"/>
<dbReference type="Pfam" id="PF05721">
    <property type="entry name" value="PhyH"/>
    <property type="match status" value="1"/>
</dbReference>
<gene>
    <name evidence="2" type="ORF">Poly41_22170</name>
</gene>
<keyword evidence="3" id="KW-1185">Reference proteome</keyword>
<proteinExistence type="predicted"/>
<name>A0A5C6DQ39_9BACT</name>
<evidence type="ECO:0000313" key="2">
    <source>
        <dbReference type="EMBL" id="TWU39393.1"/>
    </source>
</evidence>
<dbReference type="PANTHER" id="PTHR20883">
    <property type="entry name" value="PHYTANOYL-COA DIOXYGENASE DOMAIN CONTAINING 1"/>
    <property type="match status" value="1"/>
</dbReference>
<evidence type="ECO:0000256" key="1">
    <source>
        <dbReference type="ARBA" id="ARBA00001954"/>
    </source>
</evidence>
<protein>
    <submittedName>
        <fullName evidence="2">Phytanoyl-CoA dioxygenase (PhyH)</fullName>
    </submittedName>
</protein>
<evidence type="ECO:0000313" key="3">
    <source>
        <dbReference type="Proteomes" id="UP000319143"/>
    </source>
</evidence>
<dbReference type="PANTHER" id="PTHR20883:SF48">
    <property type="entry name" value="ECTOINE DIOXYGENASE"/>
    <property type="match status" value="1"/>
</dbReference>
<dbReference type="EMBL" id="SJPV01000003">
    <property type="protein sequence ID" value="TWU39393.1"/>
    <property type="molecule type" value="Genomic_DNA"/>
</dbReference>
<dbReference type="Gene3D" id="2.60.120.620">
    <property type="entry name" value="q2cbj1_9rhob like domain"/>
    <property type="match status" value="1"/>
</dbReference>
<organism evidence="2 3">
    <name type="scientific">Novipirellula artificiosorum</name>
    <dbReference type="NCBI Taxonomy" id="2528016"/>
    <lineage>
        <taxon>Bacteria</taxon>
        <taxon>Pseudomonadati</taxon>
        <taxon>Planctomycetota</taxon>
        <taxon>Planctomycetia</taxon>
        <taxon>Pirellulales</taxon>
        <taxon>Pirellulaceae</taxon>
        <taxon>Novipirellula</taxon>
    </lineage>
</organism>
<dbReference type="Proteomes" id="UP000319143">
    <property type="component" value="Unassembled WGS sequence"/>
</dbReference>
<sequence length="256" mass="28336">MNDENLREIHNNGFTLIRDAVDSANVDILMRACQRALEIDDQVERARSSRGHVYAARNLLDVVPEIQTFWQQGILLDSLKLVLGDAIGLVRVLFFDKPPDRTWALPWHKDTAIAVKDNSGASESFSRPTVKAGVPHVVACDEVLRQMLTLRLHLDEVTDENGPLRVIPGSHVSVESDGVGVENAVAIHAAVGDVLAMRPLITHSSGSSHPGTTRHRRILHLEFAACRELPDGYQWHDFVEPAKQRDASRDLIGTGE</sequence>
<dbReference type="GO" id="GO:0016706">
    <property type="term" value="F:2-oxoglutarate-dependent dioxygenase activity"/>
    <property type="evidence" value="ECO:0007669"/>
    <property type="project" value="UniProtKB-ARBA"/>
</dbReference>
<dbReference type="RefSeq" id="WP_146526170.1">
    <property type="nucleotide sequence ID" value="NZ_SJPV01000003.1"/>
</dbReference>
<comment type="caution">
    <text evidence="2">The sequence shown here is derived from an EMBL/GenBank/DDBJ whole genome shotgun (WGS) entry which is preliminary data.</text>
</comment>
<reference evidence="2 3" key="1">
    <citation type="submission" date="2019-02" db="EMBL/GenBank/DDBJ databases">
        <title>Deep-cultivation of Planctomycetes and their phenomic and genomic characterization uncovers novel biology.</title>
        <authorList>
            <person name="Wiegand S."/>
            <person name="Jogler M."/>
            <person name="Boedeker C."/>
            <person name="Pinto D."/>
            <person name="Vollmers J."/>
            <person name="Rivas-Marin E."/>
            <person name="Kohn T."/>
            <person name="Peeters S.H."/>
            <person name="Heuer A."/>
            <person name="Rast P."/>
            <person name="Oberbeckmann S."/>
            <person name="Bunk B."/>
            <person name="Jeske O."/>
            <person name="Meyerdierks A."/>
            <person name="Storesund J.E."/>
            <person name="Kallscheuer N."/>
            <person name="Luecker S."/>
            <person name="Lage O.M."/>
            <person name="Pohl T."/>
            <person name="Merkel B.J."/>
            <person name="Hornburger P."/>
            <person name="Mueller R.-W."/>
            <person name="Bruemmer F."/>
            <person name="Labrenz M."/>
            <person name="Spormann A.M."/>
            <person name="Op Den Camp H."/>
            <person name="Overmann J."/>
            <person name="Amann R."/>
            <person name="Jetten M.S.M."/>
            <person name="Mascher T."/>
            <person name="Medema M.H."/>
            <person name="Devos D.P."/>
            <person name="Kaster A.-K."/>
            <person name="Ovreas L."/>
            <person name="Rohde M."/>
            <person name="Galperin M.Y."/>
            <person name="Jogler C."/>
        </authorList>
    </citation>
    <scope>NUCLEOTIDE SEQUENCE [LARGE SCALE GENOMIC DNA]</scope>
    <source>
        <strain evidence="2 3">Poly41</strain>
    </source>
</reference>
<keyword evidence="2" id="KW-0560">Oxidoreductase</keyword>
<keyword evidence="2" id="KW-0223">Dioxygenase</keyword>